<evidence type="ECO:0000313" key="14">
    <source>
        <dbReference type="EMBL" id="OYQ18452.1"/>
    </source>
</evidence>
<gene>
    <name evidence="14" type="primary">folK</name>
    <name evidence="14" type="ORF">CHR90_09185</name>
</gene>
<dbReference type="SUPFAM" id="SSF55083">
    <property type="entry name" value="6-hydroxymethyl-7,8-dihydropterin pyrophosphokinase, HPPK"/>
    <property type="match status" value="1"/>
</dbReference>
<dbReference type="NCBIfam" id="TIGR01498">
    <property type="entry name" value="folK"/>
    <property type="match status" value="1"/>
</dbReference>
<keyword evidence="7 14" id="KW-0418">Kinase</keyword>
<dbReference type="Proteomes" id="UP000216361">
    <property type="component" value="Unassembled WGS sequence"/>
</dbReference>
<keyword evidence="15" id="KW-1185">Reference proteome</keyword>
<evidence type="ECO:0000259" key="13">
    <source>
        <dbReference type="Pfam" id="PF01288"/>
    </source>
</evidence>
<name>A0A255XNG8_9PROT</name>
<evidence type="ECO:0000256" key="4">
    <source>
        <dbReference type="ARBA" id="ARBA00016218"/>
    </source>
</evidence>
<evidence type="ECO:0000256" key="6">
    <source>
        <dbReference type="ARBA" id="ARBA00022741"/>
    </source>
</evidence>
<evidence type="ECO:0000256" key="12">
    <source>
        <dbReference type="ARBA" id="ARBA00033413"/>
    </source>
</evidence>
<sequence length="172" mass="18695">MTATEKSILIALGSNLSHPDWGAPPLILAAAINFLEKAEIYTRARSSIWSSAAWPDPRDPRYANAVIAVETPLPSDQLLDRLHAIEAAFGRDRSAVNAPRTLDLDLLAYGREVRAGPRAPILPHPRLQERGFVLRPLAEICPSWRHPVSGQGVAALLAALDPADDCRLWSAA</sequence>
<dbReference type="EMBL" id="NOXS01000032">
    <property type="protein sequence ID" value="OYQ18452.1"/>
    <property type="molecule type" value="Genomic_DNA"/>
</dbReference>
<dbReference type="InterPro" id="IPR035907">
    <property type="entry name" value="Hppk_sf"/>
</dbReference>
<evidence type="ECO:0000256" key="9">
    <source>
        <dbReference type="ARBA" id="ARBA00022909"/>
    </source>
</evidence>
<dbReference type="AlphaFoldDB" id="A0A255XNG8"/>
<dbReference type="Pfam" id="PF01288">
    <property type="entry name" value="HPPK"/>
    <property type="match status" value="1"/>
</dbReference>
<evidence type="ECO:0000256" key="8">
    <source>
        <dbReference type="ARBA" id="ARBA00022840"/>
    </source>
</evidence>
<evidence type="ECO:0000256" key="11">
    <source>
        <dbReference type="ARBA" id="ARBA00029766"/>
    </source>
</evidence>
<dbReference type="PANTHER" id="PTHR43071">
    <property type="entry name" value="2-AMINO-4-HYDROXY-6-HYDROXYMETHYLDIHYDROPTERIDINE PYROPHOSPHOKINASE"/>
    <property type="match status" value="1"/>
</dbReference>
<dbReference type="UniPathway" id="UPA00077">
    <property type="reaction ID" value="UER00155"/>
</dbReference>
<dbReference type="GO" id="GO:0046654">
    <property type="term" value="P:tetrahydrofolate biosynthetic process"/>
    <property type="evidence" value="ECO:0007669"/>
    <property type="project" value="UniProtKB-UniPathway"/>
</dbReference>
<dbReference type="CDD" id="cd00483">
    <property type="entry name" value="HPPK"/>
    <property type="match status" value="1"/>
</dbReference>
<comment type="caution">
    <text evidence="14">The sequence shown here is derived from an EMBL/GenBank/DDBJ whole genome shotgun (WGS) entry which is preliminary data.</text>
</comment>
<organism evidence="14 15">
    <name type="scientific">Elstera cyanobacteriorum</name>
    <dbReference type="NCBI Taxonomy" id="2022747"/>
    <lineage>
        <taxon>Bacteria</taxon>
        <taxon>Pseudomonadati</taxon>
        <taxon>Pseudomonadota</taxon>
        <taxon>Alphaproteobacteria</taxon>
        <taxon>Rhodospirillales</taxon>
        <taxon>Rhodospirillaceae</taxon>
        <taxon>Elstera</taxon>
    </lineage>
</organism>
<proteinExistence type="inferred from homology"/>
<dbReference type="EC" id="2.7.6.3" evidence="3"/>
<evidence type="ECO:0000256" key="7">
    <source>
        <dbReference type="ARBA" id="ARBA00022777"/>
    </source>
</evidence>
<comment type="function">
    <text evidence="10">Catalyzes the transfer of pyrophosphate from adenosine triphosphate (ATP) to 6-hydroxymethyl-7,8-dihydropterin, an enzymatic step in folate biosynthesis pathway.</text>
</comment>
<dbReference type="OrthoDB" id="9808041at2"/>
<keyword evidence="5" id="KW-0808">Transferase</keyword>
<comment type="similarity">
    <text evidence="2">Belongs to the HPPK family.</text>
</comment>
<comment type="pathway">
    <text evidence="1">Cofactor biosynthesis; tetrahydrofolate biosynthesis; 2-amino-4-hydroxy-6-hydroxymethyl-7,8-dihydropteridine diphosphate from 7,8-dihydroneopterin triphosphate: step 4/4.</text>
</comment>
<dbReference type="PANTHER" id="PTHR43071:SF1">
    <property type="entry name" value="2-AMINO-4-HYDROXY-6-HYDROXYMETHYLDIHYDROPTERIDINE PYROPHOSPHOKINASE"/>
    <property type="match status" value="1"/>
</dbReference>
<feature type="domain" description="7,8-dihydro-6-hydroxymethylpterin-pyrophosphokinase" evidence="13">
    <location>
        <begin position="10"/>
        <end position="142"/>
    </location>
</feature>
<reference evidence="14 15" key="1">
    <citation type="submission" date="2017-07" db="EMBL/GenBank/DDBJ databases">
        <title>Elstera cyanobacteriorum sp. nov., a novel bacterium isolated from cyanobacterial aggregates in a eutrophic lake.</title>
        <authorList>
            <person name="Cai H."/>
        </authorList>
    </citation>
    <scope>NUCLEOTIDE SEQUENCE [LARGE SCALE GENOMIC DNA]</scope>
    <source>
        <strain evidence="14 15">TH019</strain>
    </source>
</reference>
<dbReference type="InterPro" id="IPR000550">
    <property type="entry name" value="Hppk"/>
</dbReference>
<dbReference type="GO" id="GO:0046656">
    <property type="term" value="P:folic acid biosynthetic process"/>
    <property type="evidence" value="ECO:0007669"/>
    <property type="project" value="UniProtKB-KW"/>
</dbReference>
<dbReference type="GO" id="GO:0016301">
    <property type="term" value="F:kinase activity"/>
    <property type="evidence" value="ECO:0007669"/>
    <property type="project" value="UniProtKB-KW"/>
</dbReference>
<evidence type="ECO:0000256" key="3">
    <source>
        <dbReference type="ARBA" id="ARBA00013253"/>
    </source>
</evidence>
<keyword evidence="9" id="KW-0289">Folate biosynthesis</keyword>
<keyword evidence="6" id="KW-0547">Nucleotide-binding</keyword>
<evidence type="ECO:0000256" key="5">
    <source>
        <dbReference type="ARBA" id="ARBA00022679"/>
    </source>
</evidence>
<dbReference type="GO" id="GO:0003848">
    <property type="term" value="F:2-amino-4-hydroxy-6-hydroxymethyldihydropteridine diphosphokinase activity"/>
    <property type="evidence" value="ECO:0007669"/>
    <property type="project" value="UniProtKB-EC"/>
</dbReference>
<protein>
    <recommendedName>
        <fullName evidence="4">2-amino-4-hydroxy-6-hydroxymethyldihydropteridine pyrophosphokinase</fullName>
        <ecNumber evidence="3">2.7.6.3</ecNumber>
    </recommendedName>
    <alternativeName>
        <fullName evidence="11">6-hydroxymethyl-7,8-dihydropterin pyrophosphokinase</fullName>
    </alternativeName>
    <alternativeName>
        <fullName evidence="12">7,8-dihydro-6-hydroxymethylpterin-pyrophosphokinase</fullName>
    </alternativeName>
</protein>
<dbReference type="RefSeq" id="WP_094408715.1">
    <property type="nucleotide sequence ID" value="NZ_BMJZ01000001.1"/>
</dbReference>
<evidence type="ECO:0000256" key="2">
    <source>
        <dbReference type="ARBA" id="ARBA00005810"/>
    </source>
</evidence>
<dbReference type="Gene3D" id="3.30.70.560">
    <property type="entry name" value="7,8-Dihydro-6-hydroxymethylpterin-pyrophosphokinase HPPK"/>
    <property type="match status" value="1"/>
</dbReference>
<keyword evidence="8" id="KW-0067">ATP-binding</keyword>
<evidence type="ECO:0000313" key="15">
    <source>
        <dbReference type="Proteomes" id="UP000216361"/>
    </source>
</evidence>
<evidence type="ECO:0000256" key="10">
    <source>
        <dbReference type="ARBA" id="ARBA00029409"/>
    </source>
</evidence>
<evidence type="ECO:0000256" key="1">
    <source>
        <dbReference type="ARBA" id="ARBA00005051"/>
    </source>
</evidence>
<dbReference type="GO" id="GO:0005524">
    <property type="term" value="F:ATP binding"/>
    <property type="evidence" value="ECO:0007669"/>
    <property type="project" value="UniProtKB-KW"/>
</dbReference>
<accession>A0A255XNG8</accession>